<feature type="compositionally biased region" description="Acidic residues" evidence="2">
    <location>
        <begin position="7"/>
        <end position="32"/>
    </location>
</feature>
<dbReference type="Proteomes" id="UP000290572">
    <property type="component" value="Unassembled WGS sequence"/>
</dbReference>
<dbReference type="EMBL" id="QBIY01012535">
    <property type="protein sequence ID" value="RXN24472.1"/>
    <property type="molecule type" value="Genomic_DNA"/>
</dbReference>
<dbReference type="AlphaFoldDB" id="A0A498MY75"/>
<comment type="similarity">
    <text evidence="1">Belongs to the HEBP family.</text>
</comment>
<sequence>MALISIEDLDGLEDEQVDDDIADSSEPMDDEEQDRMYAHWQAVGRTHQVSVPREMRGPIQEMTRRNQTSEREQVPFATISRHEKNTQFPSLLILSSVSPGRYLGMSIPVVNEITMTDDGTNFRKDVLTAYYLPAEFQARPPEANDPDIRIVHRDSIRVIARVFYGTTTEETISRQISMLWELLGNSEDVLQDRYMVAVYENPGVPQRRNEIWFIRRGS</sequence>
<dbReference type="InterPro" id="IPR011256">
    <property type="entry name" value="Reg_factor_effector_dom_sf"/>
</dbReference>
<protein>
    <submittedName>
        <fullName evidence="3">Heme-binding 1-like protein</fullName>
    </submittedName>
</protein>
<reference evidence="3 4" key="1">
    <citation type="submission" date="2018-03" db="EMBL/GenBank/DDBJ databases">
        <title>Draft genome sequence of Rohu Carp (Labeo rohita).</title>
        <authorList>
            <person name="Das P."/>
            <person name="Kushwaha B."/>
            <person name="Joshi C.G."/>
            <person name="Kumar D."/>
            <person name="Nagpure N.S."/>
            <person name="Sahoo L."/>
            <person name="Das S.P."/>
            <person name="Bit A."/>
            <person name="Patnaik S."/>
            <person name="Meher P.K."/>
            <person name="Jayasankar P."/>
            <person name="Koringa P.G."/>
            <person name="Patel N.V."/>
            <person name="Hinsu A.T."/>
            <person name="Kumar R."/>
            <person name="Pandey M."/>
            <person name="Agarwal S."/>
            <person name="Srivastava S."/>
            <person name="Singh M."/>
            <person name="Iquebal M.A."/>
            <person name="Jaiswal S."/>
            <person name="Angadi U.B."/>
            <person name="Kumar N."/>
            <person name="Raza M."/>
            <person name="Shah T.M."/>
            <person name="Rai A."/>
            <person name="Jena J.K."/>
        </authorList>
    </citation>
    <scope>NUCLEOTIDE SEQUENCE [LARGE SCALE GENOMIC DNA]</scope>
    <source>
        <strain evidence="3">DASCIFA01</strain>
        <tissue evidence="3">Testis</tissue>
    </source>
</reference>
<name>A0A498MY75_LABRO</name>
<gene>
    <name evidence="3" type="ORF">ROHU_006109</name>
</gene>
<feature type="region of interest" description="Disordered" evidence="2">
    <location>
        <begin position="1"/>
        <end position="32"/>
    </location>
</feature>
<evidence type="ECO:0000313" key="4">
    <source>
        <dbReference type="Proteomes" id="UP000290572"/>
    </source>
</evidence>
<keyword evidence="4" id="KW-1185">Reference proteome</keyword>
<dbReference type="Gene3D" id="3.20.80.10">
    <property type="entry name" value="Regulatory factor, effector binding domain"/>
    <property type="match status" value="1"/>
</dbReference>
<organism evidence="3 4">
    <name type="scientific">Labeo rohita</name>
    <name type="common">Indian major carp</name>
    <name type="synonym">Cyprinus rohita</name>
    <dbReference type="NCBI Taxonomy" id="84645"/>
    <lineage>
        <taxon>Eukaryota</taxon>
        <taxon>Metazoa</taxon>
        <taxon>Chordata</taxon>
        <taxon>Craniata</taxon>
        <taxon>Vertebrata</taxon>
        <taxon>Euteleostomi</taxon>
        <taxon>Actinopterygii</taxon>
        <taxon>Neopterygii</taxon>
        <taxon>Teleostei</taxon>
        <taxon>Ostariophysi</taxon>
        <taxon>Cypriniformes</taxon>
        <taxon>Cyprinidae</taxon>
        <taxon>Labeoninae</taxon>
        <taxon>Labeonini</taxon>
        <taxon>Labeo</taxon>
    </lineage>
</organism>
<dbReference type="InterPro" id="IPR006917">
    <property type="entry name" value="SOUL_heme-bd"/>
</dbReference>
<evidence type="ECO:0007829" key="5">
    <source>
        <dbReference type="PeptideAtlas" id="A0A498MY75"/>
    </source>
</evidence>
<evidence type="ECO:0000256" key="2">
    <source>
        <dbReference type="SAM" id="MobiDB-lite"/>
    </source>
</evidence>
<accession>A0A498MY75</accession>
<dbReference type="PANTHER" id="PTHR11220">
    <property type="entry name" value="HEME-BINDING PROTEIN-RELATED"/>
    <property type="match status" value="1"/>
</dbReference>
<dbReference type="STRING" id="84645.A0A498MY75"/>
<proteinExistence type="evidence at protein level"/>
<dbReference type="Pfam" id="PF04832">
    <property type="entry name" value="SOUL"/>
    <property type="match status" value="1"/>
</dbReference>
<dbReference type="GO" id="GO:0020037">
    <property type="term" value="F:heme binding"/>
    <property type="evidence" value="ECO:0007669"/>
    <property type="project" value="TreeGrafter"/>
</dbReference>
<keyword evidence="5" id="KW-1267">Proteomics identification</keyword>
<evidence type="ECO:0000256" key="1">
    <source>
        <dbReference type="ARBA" id="ARBA00009817"/>
    </source>
</evidence>
<dbReference type="SUPFAM" id="SSF55136">
    <property type="entry name" value="Probable bacterial effector-binding domain"/>
    <property type="match status" value="1"/>
</dbReference>
<comment type="caution">
    <text evidence="3">The sequence shown here is derived from an EMBL/GenBank/DDBJ whole genome shotgun (WGS) entry which is preliminary data.</text>
</comment>
<evidence type="ECO:0000313" key="3">
    <source>
        <dbReference type="EMBL" id="RXN24472.1"/>
    </source>
</evidence>
<dbReference type="PANTHER" id="PTHR11220:SF24">
    <property type="entry name" value="HEME-BINDING PROTEIN 1"/>
    <property type="match status" value="1"/>
</dbReference>